<name>A0A645ADD4_9ZZZZ</name>
<comment type="caution">
    <text evidence="1">The sequence shown here is derived from an EMBL/GenBank/DDBJ whole genome shotgun (WGS) entry which is preliminary data.</text>
</comment>
<protein>
    <submittedName>
        <fullName evidence="1">Uncharacterized protein</fullName>
    </submittedName>
</protein>
<accession>A0A645ADD4</accession>
<reference evidence="1" key="1">
    <citation type="submission" date="2019-08" db="EMBL/GenBank/DDBJ databases">
        <authorList>
            <person name="Kucharzyk K."/>
            <person name="Murdoch R.W."/>
            <person name="Higgins S."/>
            <person name="Loffler F."/>
        </authorList>
    </citation>
    <scope>NUCLEOTIDE SEQUENCE</scope>
</reference>
<dbReference type="AlphaFoldDB" id="A0A645ADD4"/>
<sequence>MPAMQFSVGGSEGDYHGKSIQIPEESREAMYLNGGRVMAAVAYELLKDGGKKANEIIAAYKPEFASPDEYMQLADSFYADKTYNIEID</sequence>
<gene>
    <name evidence="1" type="ORF">SDC9_97783</name>
</gene>
<evidence type="ECO:0000313" key="1">
    <source>
        <dbReference type="EMBL" id="MPM51037.1"/>
    </source>
</evidence>
<organism evidence="1">
    <name type="scientific">bioreactor metagenome</name>
    <dbReference type="NCBI Taxonomy" id="1076179"/>
    <lineage>
        <taxon>unclassified sequences</taxon>
        <taxon>metagenomes</taxon>
        <taxon>ecological metagenomes</taxon>
    </lineage>
</organism>
<dbReference type="EMBL" id="VSSQ01013234">
    <property type="protein sequence ID" value="MPM51037.1"/>
    <property type="molecule type" value="Genomic_DNA"/>
</dbReference>
<proteinExistence type="predicted"/>